<dbReference type="Pfam" id="PF25788">
    <property type="entry name" value="Ig_Rha78A_N"/>
    <property type="match status" value="2"/>
</dbReference>
<dbReference type="Gene3D" id="2.60.40.10">
    <property type="entry name" value="Immunoglobulins"/>
    <property type="match status" value="3"/>
</dbReference>
<evidence type="ECO:0000256" key="1">
    <source>
        <dbReference type="SAM" id="MobiDB-lite"/>
    </source>
</evidence>
<dbReference type="InterPro" id="IPR016007">
    <property type="entry name" value="Alpha_rhamnosid"/>
</dbReference>
<feature type="domain" description="Fibronectin type-III" evidence="2">
    <location>
        <begin position="187"/>
        <end position="292"/>
    </location>
</feature>
<dbReference type="Proteomes" id="UP000717624">
    <property type="component" value="Unassembled WGS sequence"/>
</dbReference>
<dbReference type="PANTHER" id="PTHR33307:SF6">
    <property type="entry name" value="ALPHA-RHAMNOSIDASE (EUROFUNG)-RELATED"/>
    <property type="match status" value="1"/>
</dbReference>
<proteinExistence type="predicted"/>
<dbReference type="EMBL" id="JAFBEB010000010">
    <property type="protein sequence ID" value="MBM7591189.1"/>
    <property type="molecule type" value="Genomic_DNA"/>
</dbReference>
<evidence type="ECO:0000259" key="2">
    <source>
        <dbReference type="PROSITE" id="PS50853"/>
    </source>
</evidence>
<feature type="region of interest" description="Disordered" evidence="1">
    <location>
        <begin position="292"/>
        <end position="315"/>
    </location>
</feature>
<evidence type="ECO:0000313" key="4">
    <source>
        <dbReference type="Proteomes" id="UP000717624"/>
    </source>
</evidence>
<reference evidence="3" key="1">
    <citation type="submission" date="2021-01" db="EMBL/GenBank/DDBJ databases">
        <title>Genomic Encyclopedia of Type Strains, Phase IV (KMG-IV): sequencing the most valuable type-strain genomes for metagenomic binning, comparative biology and taxonomic classification.</title>
        <authorList>
            <person name="Goeker M."/>
        </authorList>
    </citation>
    <scope>NUCLEOTIDE SEQUENCE</scope>
    <source>
        <strain evidence="3">DSM 25523</strain>
    </source>
</reference>
<keyword evidence="4" id="KW-1185">Reference proteome</keyword>
<dbReference type="InterPro" id="IPR013783">
    <property type="entry name" value="Ig-like_fold"/>
</dbReference>
<dbReference type="SUPFAM" id="SSF49265">
    <property type="entry name" value="Fibronectin type III"/>
    <property type="match status" value="1"/>
</dbReference>
<gene>
    <name evidence="3" type="ORF">JOD01_002816</name>
</gene>
<protein>
    <recommendedName>
        <fullName evidence="2">Fibronectin type-III domain-containing protein</fullName>
    </recommendedName>
</protein>
<dbReference type="RefSeq" id="WP_204518923.1">
    <property type="nucleotide sequence ID" value="NZ_BAABIN010000012.1"/>
</dbReference>
<sequence length="628" mass="68039">MTHWNIGDTDAVEANQLYWHKITDGAKTLLVCDRVILVGVSWDDLNGDNRVFGKTITIDGQPYKLRLLTGGSNYRSGTDAYSGGTPTANEWDRFITNEESIAGIPTPAASDLDSTLNSTDKTSAHNQFWNWMGVYSWAQETYTGNSASRARRGYDSARYWYGNTASGRYTGVGWRPVLEALNAAPLTPGNLSPAGTSATPAMVETLTPTIAWSFSDPDVGNTQSAYQVIIKKKSDNTVVKDTGKVLSGSTTYAVPVSTLQPNTDYYYTVQVWDNADASSPVSAAQYFKTTQAPTATPTSPLGTIDAPAGSNTAPRLSWSYSDPEGHAQAKSQVLVKRASDNVTVYDSGLVANANPYWDVPAGNLVAGVTYYWQVKVQDATGMDNGSYTTAQYFLTNVPPPTPTPDPIPDMLRVSKRPVFVATAGDDVENDSQSFCLQLATDSGFIQGLLTFDSLVDITGWEYFDGTAWQPFPAGGKVSAANIEGKKLRYTLQQDLVEGTTYYWRMSAKDGTTGTASAWTGNTRIRCGNVFALKLKNPLVQSAPVNRVVFSKFMTVPAGATLKVEVCNNGLDASPTWEDCTAAFLSGDYYRLTNTNKTAAQWALDLRVTIEANDQLGAIEFDAFGVSYD</sequence>
<dbReference type="PROSITE" id="PS50853">
    <property type="entry name" value="FN3"/>
    <property type="match status" value="1"/>
</dbReference>
<organism evidence="3 4">
    <name type="scientific">Brevibacillus fulvus</name>
    <dbReference type="NCBI Taxonomy" id="1125967"/>
    <lineage>
        <taxon>Bacteria</taxon>
        <taxon>Bacillati</taxon>
        <taxon>Bacillota</taxon>
        <taxon>Bacilli</taxon>
        <taxon>Bacillales</taxon>
        <taxon>Paenibacillaceae</taxon>
        <taxon>Brevibacillus</taxon>
    </lineage>
</organism>
<dbReference type="InterPro" id="IPR036116">
    <property type="entry name" value="FN3_sf"/>
</dbReference>
<comment type="caution">
    <text evidence="3">The sequence shown here is derived from an EMBL/GenBank/DDBJ whole genome shotgun (WGS) entry which is preliminary data.</text>
</comment>
<dbReference type="InterPro" id="IPR003961">
    <property type="entry name" value="FN3_dom"/>
</dbReference>
<dbReference type="PANTHER" id="PTHR33307">
    <property type="entry name" value="ALPHA-RHAMNOSIDASE (EUROFUNG)"/>
    <property type="match status" value="1"/>
</dbReference>
<evidence type="ECO:0000313" key="3">
    <source>
        <dbReference type="EMBL" id="MBM7591189.1"/>
    </source>
</evidence>
<accession>A0A938XZN8</accession>
<name>A0A938XZN8_9BACL</name>
<dbReference type="AlphaFoldDB" id="A0A938XZN8"/>